<accession>A0A1S6IVL8</accession>
<dbReference type="EMBL" id="CP019698">
    <property type="protein sequence ID" value="AQS58814.1"/>
    <property type="molecule type" value="Genomic_DNA"/>
</dbReference>
<dbReference type="InterPro" id="IPR016181">
    <property type="entry name" value="Acyl_CoA_acyltransferase"/>
</dbReference>
<dbReference type="GO" id="GO:0016747">
    <property type="term" value="F:acyltransferase activity, transferring groups other than amino-acyl groups"/>
    <property type="evidence" value="ECO:0007669"/>
    <property type="project" value="InterPro"/>
</dbReference>
<evidence type="ECO:0000313" key="3">
    <source>
        <dbReference type="Proteomes" id="UP000189464"/>
    </source>
</evidence>
<gene>
    <name evidence="2" type="ORF">B0537_06795</name>
</gene>
<organism evidence="2 3">
    <name type="scientific">Desulforamulus ferrireducens</name>
    <dbReference type="NCBI Taxonomy" id="1833852"/>
    <lineage>
        <taxon>Bacteria</taxon>
        <taxon>Bacillati</taxon>
        <taxon>Bacillota</taxon>
        <taxon>Clostridia</taxon>
        <taxon>Eubacteriales</taxon>
        <taxon>Peptococcaceae</taxon>
        <taxon>Desulforamulus</taxon>
    </lineage>
</organism>
<proteinExistence type="predicted"/>
<dbReference type="KEGG" id="dfg:B0537_06795"/>
<reference evidence="2 3" key="1">
    <citation type="journal article" date="2016" name="Int. J. Syst. Evol. Microbiol.">
        <title>Desulfotomaculum ferrireducens sp. nov., a moderately thermophilic sulfate-reducing and dissimilatory Fe(III)-reducing bacterium isolated from compost.</title>
        <authorList>
            <person name="Yang G."/>
            <person name="Guo J."/>
            <person name="Zhuang L."/>
            <person name="Yuan Y."/>
            <person name="Zhou S."/>
        </authorList>
    </citation>
    <scope>NUCLEOTIDE SEQUENCE [LARGE SCALE GENOMIC DNA]</scope>
    <source>
        <strain evidence="2 3">GSS09</strain>
    </source>
</reference>
<dbReference type="Pfam" id="PF13302">
    <property type="entry name" value="Acetyltransf_3"/>
    <property type="match status" value="1"/>
</dbReference>
<dbReference type="AlphaFoldDB" id="A0A1S6IVL8"/>
<dbReference type="InterPro" id="IPR000182">
    <property type="entry name" value="GNAT_dom"/>
</dbReference>
<dbReference type="PANTHER" id="PTHR43415:SF3">
    <property type="entry name" value="GNAT-FAMILY ACETYLTRANSFERASE"/>
    <property type="match status" value="1"/>
</dbReference>
<sequence length="213" mass="24729">MHSFQKRVLNKLNKFKCKNPLAPLQCLPIYDSQMTIVGYLRPITYNYQLTLPGCPELLARWRNENAHMSPEQFVATAESTENWLNKLVLARNDRILFLIMANDGTKVGHIGLASFDFKKKSCEIDAVLRGVKTGYPGMMTFALNSLIYWGLTELKVKQILLRVLANNLRAIEFYSRNNFVRLKDIPVNPDTNQYYLQMQLNVKEWKKQNAHLF</sequence>
<dbReference type="Gene3D" id="3.40.630.30">
    <property type="match status" value="1"/>
</dbReference>
<evidence type="ECO:0000313" key="2">
    <source>
        <dbReference type="EMBL" id="AQS58814.1"/>
    </source>
</evidence>
<dbReference type="PANTHER" id="PTHR43415">
    <property type="entry name" value="SPERMIDINE N(1)-ACETYLTRANSFERASE"/>
    <property type="match status" value="1"/>
</dbReference>
<feature type="domain" description="N-acetyltransferase" evidence="1">
    <location>
        <begin position="56"/>
        <end position="179"/>
    </location>
</feature>
<name>A0A1S6IVL8_9FIRM</name>
<dbReference type="Proteomes" id="UP000189464">
    <property type="component" value="Chromosome"/>
</dbReference>
<keyword evidence="3" id="KW-1185">Reference proteome</keyword>
<dbReference type="SUPFAM" id="SSF55729">
    <property type="entry name" value="Acyl-CoA N-acyltransferases (Nat)"/>
    <property type="match status" value="1"/>
</dbReference>
<protein>
    <recommendedName>
        <fullName evidence="1">N-acetyltransferase domain-containing protein</fullName>
    </recommendedName>
</protein>
<dbReference type="STRING" id="1833852.B0537_06795"/>
<evidence type="ECO:0000259" key="1">
    <source>
        <dbReference type="Pfam" id="PF13302"/>
    </source>
</evidence>